<comment type="similarity">
    <text evidence="5">Belongs to the 2H phosphoesterase superfamily. USB1 family.</text>
</comment>
<comment type="subcellular location">
    <subcellularLocation>
        <location evidence="5">Nucleus</location>
    </subcellularLocation>
</comment>
<protein>
    <recommendedName>
        <fullName evidence="5">U6 snRNA phosphodiesterase</fullName>
        <ecNumber evidence="5">3.1.4.-</ecNumber>
    </recommendedName>
</protein>
<keyword evidence="2 5" id="KW-0378">Hydrolase</keyword>
<name>A0A9W9THF5_PENCI</name>
<evidence type="ECO:0000256" key="2">
    <source>
        <dbReference type="ARBA" id="ARBA00022801"/>
    </source>
</evidence>
<evidence type="ECO:0000313" key="7">
    <source>
        <dbReference type="EMBL" id="KAJ5222828.1"/>
    </source>
</evidence>
<dbReference type="InterPro" id="IPR027521">
    <property type="entry name" value="Usb1"/>
</dbReference>
<keyword evidence="4 5" id="KW-0539">Nucleus</keyword>
<proteinExistence type="inferred from homology"/>
<dbReference type="EMBL" id="JAPQKT010000008">
    <property type="protein sequence ID" value="KAJ5222828.1"/>
    <property type="molecule type" value="Genomic_DNA"/>
</dbReference>
<evidence type="ECO:0000256" key="3">
    <source>
        <dbReference type="ARBA" id="ARBA00023239"/>
    </source>
</evidence>
<evidence type="ECO:0000256" key="6">
    <source>
        <dbReference type="SAM" id="MobiDB-lite"/>
    </source>
</evidence>
<gene>
    <name evidence="5" type="primary">USB1</name>
    <name evidence="7" type="ORF">N7469_009068</name>
</gene>
<reference evidence="7" key="1">
    <citation type="submission" date="2022-11" db="EMBL/GenBank/DDBJ databases">
        <authorList>
            <person name="Petersen C."/>
        </authorList>
    </citation>
    <scope>NUCLEOTIDE SEQUENCE</scope>
    <source>
        <strain evidence="7">IBT 23319</strain>
    </source>
</reference>
<dbReference type="GO" id="GO:0005634">
    <property type="term" value="C:nucleus"/>
    <property type="evidence" value="ECO:0007669"/>
    <property type="project" value="UniProtKB-SubCell"/>
</dbReference>
<keyword evidence="3" id="KW-0456">Lyase</keyword>
<organism evidence="7 8">
    <name type="scientific">Penicillium citrinum</name>
    <dbReference type="NCBI Taxonomy" id="5077"/>
    <lineage>
        <taxon>Eukaryota</taxon>
        <taxon>Fungi</taxon>
        <taxon>Dikarya</taxon>
        <taxon>Ascomycota</taxon>
        <taxon>Pezizomycotina</taxon>
        <taxon>Eurotiomycetes</taxon>
        <taxon>Eurotiomycetidae</taxon>
        <taxon>Eurotiales</taxon>
        <taxon>Aspergillaceae</taxon>
        <taxon>Penicillium</taxon>
    </lineage>
</organism>
<evidence type="ECO:0000256" key="1">
    <source>
        <dbReference type="ARBA" id="ARBA00022722"/>
    </source>
</evidence>
<evidence type="ECO:0000256" key="4">
    <source>
        <dbReference type="ARBA" id="ARBA00023242"/>
    </source>
</evidence>
<dbReference type="Proteomes" id="UP001147733">
    <property type="component" value="Unassembled WGS sequence"/>
</dbReference>
<keyword evidence="1 5" id="KW-0540">Nuclease</keyword>
<feature type="active site" description="Proton donor/acceptor" evidence="5">
    <location>
        <position position="325"/>
    </location>
</feature>
<dbReference type="GO" id="GO:1990838">
    <property type="term" value="F:poly(U)-specific exoribonuclease activity, producing 3' uridine cyclic phosphate ends"/>
    <property type="evidence" value="ECO:0007669"/>
    <property type="project" value="UniProtKB-UniRule"/>
</dbReference>
<dbReference type="GO" id="GO:0034477">
    <property type="term" value="P:U6 snRNA 3'-end processing"/>
    <property type="evidence" value="ECO:0007669"/>
    <property type="project" value="UniProtKB-UniRule"/>
</dbReference>
<dbReference type="Gene3D" id="3.90.1140.10">
    <property type="entry name" value="Cyclic phosphodiesterase"/>
    <property type="match status" value="1"/>
</dbReference>
<dbReference type="EC" id="3.1.4.-" evidence="5"/>
<dbReference type="AlphaFoldDB" id="A0A9W9THF5"/>
<accession>A0A9W9THF5</accession>
<dbReference type="HAMAP" id="MF_03040">
    <property type="entry name" value="USB1"/>
    <property type="match status" value="1"/>
</dbReference>
<dbReference type="PANTHER" id="PTHR13522:SF3">
    <property type="entry name" value="U6 SNRNA PHOSPHODIESTERASE 1"/>
    <property type="match status" value="1"/>
</dbReference>
<sequence length="378" mass="41674">MYSALSAFSNFSKSSQITPTSASTHLDSPHPHVPGAILRLRFQLRTISPTQKDCPPSTSRSPPPLPASFHSLYASSTRVSTKDDPSLHAGRKRAIPHVEGNWPSHLYLEWVPGKEELRLLTDLIQAADPVASNSISHDEPNTTNTNANAYKTANANDPASIHSLLHTDLGAQLPLHISLSRPVILRTEQRAPFSETFAEAVNSSNIPSFHVSPQTLKWVSNYEKTRWFLVLRVSRPKYNNLNRLLNLCNSVLHRFGQPPLYAKLDENQNGIEDLAFTYALNSDSDSNSKSGVRPVPVPVPVLESESSPAPVNGADNNGDFSSCFHISIAWRLKAPDSAEVERVQRVGLDKVRAIDIPFHCVKAKIGNYVDTFELPARA</sequence>
<keyword evidence="8" id="KW-1185">Reference proteome</keyword>
<reference evidence="7" key="2">
    <citation type="journal article" date="2023" name="IMA Fungus">
        <title>Comparative genomic study of the Penicillium genus elucidates a diverse pangenome and 15 lateral gene transfer events.</title>
        <authorList>
            <person name="Petersen C."/>
            <person name="Sorensen T."/>
            <person name="Nielsen M.R."/>
            <person name="Sondergaard T.E."/>
            <person name="Sorensen J.L."/>
            <person name="Fitzpatrick D.A."/>
            <person name="Frisvad J.C."/>
            <person name="Nielsen K.L."/>
        </authorList>
    </citation>
    <scope>NUCLEOTIDE SEQUENCE</scope>
    <source>
        <strain evidence="7">IBT 23319</strain>
    </source>
</reference>
<evidence type="ECO:0000313" key="8">
    <source>
        <dbReference type="Proteomes" id="UP001147733"/>
    </source>
</evidence>
<comment type="function">
    <text evidence="5">Phosphodiesterase responsible for the U6 snRNA 3' end processing. Acts as an exoribonuclease (RNase) responsible for trimming the poly(U) tract of the last nucleotides in the pre-U6 snRNA molecule, leading to the formation of mature U6 snRNA.</text>
</comment>
<evidence type="ECO:0000256" key="5">
    <source>
        <dbReference type="HAMAP-Rule" id="MF_03040"/>
    </source>
</evidence>
<comment type="caution">
    <text evidence="7">The sequence shown here is derived from an EMBL/GenBank/DDBJ whole genome shotgun (WGS) entry which is preliminary data.</text>
</comment>
<dbReference type="GO" id="GO:0016829">
    <property type="term" value="F:lyase activity"/>
    <property type="evidence" value="ECO:0007669"/>
    <property type="project" value="UniProtKB-KW"/>
</dbReference>
<dbReference type="Pfam" id="PF09749">
    <property type="entry name" value="HVSL"/>
    <property type="match status" value="1"/>
</dbReference>
<dbReference type="PANTHER" id="PTHR13522">
    <property type="entry name" value="U6 SNRNA PHOSPHODIESTERASE 1"/>
    <property type="match status" value="1"/>
</dbReference>
<feature type="active site" description="Proton donor/acceptor" evidence="5">
    <location>
        <position position="176"/>
    </location>
</feature>
<feature type="region of interest" description="Disordered" evidence="6">
    <location>
        <begin position="49"/>
        <end position="70"/>
    </location>
</feature>
<dbReference type="OrthoDB" id="49151at2759"/>